<sequence>MRITNNPNHNFPLSQTEMSKSSIVQKDTQNPNIIQDKYTPSQNNIEKATYGKPNTKVDEKTVEKLKQESERTYHHLKELVKQLLERQGLTFQDIENMDATVEIDEETRVEALKMISDGGPLSPEAVSDRIVEFAKAISGGDKEKYETLKDAII</sequence>
<dbReference type="AlphaFoldDB" id="A0A4R2TES2"/>
<dbReference type="Proteomes" id="UP000295504">
    <property type="component" value="Unassembled WGS sequence"/>
</dbReference>
<protein>
    <submittedName>
        <fullName evidence="2">Uncharacterized protein</fullName>
    </submittedName>
</protein>
<evidence type="ECO:0000256" key="1">
    <source>
        <dbReference type="SAM" id="MobiDB-lite"/>
    </source>
</evidence>
<proteinExistence type="predicted"/>
<dbReference type="RefSeq" id="WP_132848576.1">
    <property type="nucleotide sequence ID" value="NZ_CP058648.1"/>
</dbReference>
<gene>
    <name evidence="2" type="ORF">EDD79_10193</name>
</gene>
<comment type="caution">
    <text evidence="2">The sequence shown here is derived from an EMBL/GenBank/DDBJ whole genome shotgun (WGS) entry which is preliminary data.</text>
</comment>
<dbReference type="OrthoDB" id="49105at2"/>
<accession>A0A4R2TES2</accession>
<evidence type="ECO:0000313" key="2">
    <source>
        <dbReference type="EMBL" id="TCQ02030.1"/>
    </source>
</evidence>
<keyword evidence="3" id="KW-1185">Reference proteome</keyword>
<evidence type="ECO:0000313" key="3">
    <source>
        <dbReference type="Proteomes" id="UP000295504"/>
    </source>
</evidence>
<name>A0A4R2TES2_9FIRM</name>
<feature type="region of interest" description="Disordered" evidence="1">
    <location>
        <begin position="1"/>
        <end position="49"/>
    </location>
</feature>
<organism evidence="2 3">
    <name type="scientific">Serpentinicella alkaliphila</name>
    <dbReference type="NCBI Taxonomy" id="1734049"/>
    <lineage>
        <taxon>Bacteria</taxon>
        <taxon>Bacillati</taxon>
        <taxon>Bacillota</taxon>
        <taxon>Clostridia</taxon>
        <taxon>Peptostreptococcales</taxon>
        <taxon>Natronincolaceae</taxon>
        <taxon>Serpentinicella</taxon>
    </lineage>
</organism>
<reference evidence="2 3" key="1">
    <citation type="submission" date="2019-03" db="EMBL/GenBank/DDBJ databases">
        <title>Genomic Encyclopedia of Type Strains, Phase IV (KMG-IV): sequencing the most valuable type-strain genomes for metagenomic binning, comparative biology and taxonomic classification.</title>
        <authorList>
            <person name="Goeker M."/>
        </authorList>
    </citation>
    <scope>NUCLEOTIDE SEQUENCE [LARGE SCALE GENOMIC DNA]</scope>
    <source>
        <strain evidence="2 3">DSM 100013</strain>
    </source>
</reference>
<feature type="compositionally biased region" description="Polar residues" evidence="1">
    <location>
        <begin position="1"/>
        <end position="46"/>
    </location>
</feature>
<dbReference type="EMBL" id="SLYC01000019">
    <property type="protein sequence ID" value="TCQ02030.1"/>
    <property type="molecule type" value="Genomic_DNA"/>
</dbReference>